<gene>
    <name evidence="2" type="ORF">TAT_000167100</name>
    <name evidence="3" type="ORF">TAV_000167300</name>
</gene>
<name>A0A3B0N0C8_THEAN</name>
<dbReference type="EMBL" id="UIVS01000002">
    <property type="protein sequence ID" value="SVP91569.1"/>
    <property type="molecule type" value="Genomic_DNA"/>
</dbReference>
<sequence length="311" mass="36424">MKSVDEKDVKSSIRNKIIEKIQKNAEERRENAVDNSVELSKSEYSDVNEVLKANKILESKYNETFESLTKVREIVLQLSDQILDKEFRITQLEKKLHESEKKIKNHREDLRAYEDKFKELWARAREEKEVLENQIKRLCEIIKGKDSEILLLSTENSRLTTEVRDYKKKNKELLSQLDLTCDSLSLIIKETSEREKMLNSLEEELKRKQVERQGLYLNEINRNKKLYINIKVKENMMSQIIKEKNNQINALSSEIKVLREKLDRISNTFSELSGSNPKQNKTLAITNDKIQCTVSSPCNMKMVNGTAKIII</sequence>
<accession>A0A3B0N0C8</accession>
<evidence type="ECO:0000313" key="2">
    <source>
        <dbReference type="EMBL" id="SVP90959.1"/>
    </source>
</evidence>
<feature type="coiled-coil region" evidence="1">
    <location>
        <begin position="82"/>
        <end position="268"/>
    </location>
</feature>
<dbReference type="AlphaFoldDB" id="A0A3B0N0C8"/>
<protein>
    <submittedName>
        <fullName evidence="2">Uncharacterized protein</fullName>
    </submittedName>
</protein>
<keyword evidence="1" id="KW-0175">Coiled coil</keyword>
<organism evidence="2">
    <name type="scientific">Theileria annulata</name>
    <dbReference type="NCBI Taxonomy" id="5874"/>
    <lineage>
        <taxon>Eukaryota</taxon>
        <taxon>Sar</taxon>
        <taxon>Alveolata</taxon>
        <taxon>Apicomplexa</taxon>
        <taxon>Aconoidasida</taxon>
        <taxon>Piroplasmida</taxon>
        <taxon>Theileriidae</taxon>
        <taxon>Theileria</taxon>
    </lineage>
</organism>
<evidence type="ECO:0000313" key="3">
    <source>
        <dbReference type="EMBL" id="SVP91569.1"/>
    </source>
</evidence>
<dbReference type="Gene3D" id="1.20.5.730">
    <property type="entry name" value="Single helix bin"/>
    <property type="match status" value="1"/>
</dbReference>
<evidence type="ECO:0000256" key="1">
    <source>
        <dbReference type="SAM" id="Coils"/>
    </source>
</evidence>
<reference evidence="2" key="1">
    <citation type="submission" date="2018-07" db="EMBL/GenBank/DDBJ databases">
        <authorList>
            <person name="Quirk P.G."/>
            <person name="Krulwich T.A."/>
        </authorList>
    </citation>
    <scope>NUCLEOTIDE SEQUENCE</scope>
    <source>
        <strain evidence="2">Anand</strain>
    </source>
</reference>
<proteinExistence type="predicted"/>
<dbReference type="VEuPathDB" id="PiroplasmaDB:TA13485"/>
<dbReference type="EMBL" id="UIVT01000002">
    <property type="protein sequence ID" value="SVP90959.1"/>
    <property type="molecule type" value="Genomic_DNA"/>
</dbReference>